<feature type="signal peptide" evidence="1">
    <location>
        <begin position="1"/>
        <end position="23"/>
    </location>
</feature>
<dbReference type="AlphaFoldDB" id="A0A9N9DIN3"/>
<evidence type="ECO:0000256" key="1">
    <source>
        <dbReference type="SAM" id="SignalP"/>
    </source>
</evidence>
<dbReference type="Proteomes" id="UP000789759">
    <property type="component" value="Unassembled WGS sequence"/>
</dbReference>
<sequence length="92" mass="9912">MKTSIFNICLIVIICILTLKTSTINGYVVRSYSVDDSDQSPREATLLTKVASHPVVPVIKEATLLTKVASHPVVPVIKEATLLTKVASHLVA</sequence>
<protein>
    <submittedName>
        <fullName evidence="2">17516_t:CDS:1</fullName>
    </submittedName>
</protein>
<organism evidence="2 3">
    <name type="scientific">Cetraspora pellucida</name>
    <dbReference type="NCBI Taxonomy" id="1433469"/>
    <lineage>
        <taxon>Eukaryota</taxon>
        <taxon>Fungi</taxon>
        <taxon>Fungi incertae sedis</taxon>
        <taxon>Mucoromycota</taxon>
        <taxon>Glomeromycotina</taxon>
        <taxon>Glomeromycetes</taxon>
        <taxon>Diversisporales</taxon>
        <taxon>Gigasporaceae</taxon>
        <taxon>Cetraspora</taxon>
    </lineage>
</organism>
<keyword evidence="1" id="KW-0732">Signal</keyword>
<reference evidence="2" key="1">
    <citation type="submission" date="2021-06" db="EMBL/GenBank/DDBJ databases">
        <authorList>
            <person name="Kallberg Y."/>
            <person name="Tangrot J."/>
            <person name="Rosling A."/>
        </authorList>
    </citation>
    <scope>NUCLEOTIDE SEQUENCE</scope>
    <source>
        <strain evidence="2">FL966</strain>
    </source>
</reference>
<keyword evidence="3" id="KW-1185">Reference proteome</keyword>
<accession>A0A9N9DIN3</accession>
<evidence type="ECO:0000313" key="3">
    <source>
        <dbReference type="Proteomes" id="UP000789759"/>
    </source>
</evidence>
<name>A0A9N9DIN3_9GLOM</name>
<gene>
    <name evidence="2" type="ORF">CPELLU_LOCUS8875</name>
</gene>
<comment type="caution">
    <text evidence="2">The sequence shown here is derived from an EMBL/GenBank/DDBJ whole genome shotgun (WGS) entry which is preliminary data.</text>
</comment>
<evidence type="ECO:0000313" key="2">
    <source>
        <dbReference type="EMBL" id="CAG8641371.1"/>
    </source>
</evidence>
<proteinExistence type="predicted"/>
<dbReference type="EMBL" id="CAJVQA010006476">
    <property type="protein sequence ID" value="CAG8641371.1"/>
    <property type="molecule type" value="Genomic_DNA"/>
</dbReference>
<feature type="chain" id="PRO_5040473230" evidence="1">
    <location>
        <begin position="24"/>
        <end position="92"/>
    </location>
</feature>